<proteinExistence type="predicted"/>
<protein>
    <submittedName>
        <fullName evidence="1">Uncharacterized protein</fullName>
    </submittedName>
</protein>
<name>A0A5E4PRB4_9NEOP</name>
<keyword evidence="2" id="KW-1185">Reference proteome</keyword>
<dbReference type="EMBL" id="FZQP02000149">
    <property type="protein sequence ID" value="VVC87605.1"/>
    <property type="molecule type" value="Genomic_DNA"/>
</dbReference>
<gene>
    <name evidence="1" type="ORF">LSINAPIS_LOCUS1162</name>
</gene>
<organism evidence="1 2">
    <name type="scientific">Leptidea sinapis</name>
    <dbReference type="NCBI Taxonomy" id="189913"/>
    <lineage>
        <taxon>Eukaryota</taxon>
        <taxon>Metazoa</taxon>
        <taxon>Ecdysozoa</taxon>
        <taxon>Arthropoda</taxon>
        <taxon>Hexapoda</taxon>
        <taxon>Insecta</taxon>
        <taxon>Pterygota</taxon>
        <taxon>Neoptera</taxon>
        <taxon>Endopterygota</taxon>
        <taxon>Lepidoptera</taxon>
        <taxon>Glossata</taxon>
        <taxon>Ditrysia</taxon>
        <taxon>Papilionoidea</taxon>
        <taxon>Pieridae</taxon>
        <taxon>Dismorphiinae</taxon>
        <taxon>Leptidea</taxon>
    </lineage>
</organism>
<accession>A0A5E4PRB4</accession>
<reference evidence="1 2" key="1">
    <citation type="submission" date="2017-07" db="EMBL/GenBank/DDBJ databases">
        <authorList>
            <person name="Talla V."/>
            <person name="Backstrom N."/>
        </authorList>
    </citation>
    <scope>NUCLEOTIDE SEQUENCE [LARGE SCALE GENOMIC DNA]</scope>
</reference>
<dbReference type="Proteomes" id="UP000324832">
    <property type="component" value="Unassembled WGS sequence"/>
</dbReference>
<evidence type="ECO:0000313" key="1">
    <source>
        <dbReference type="EMBL" id="VVC87605.1"/>
    </source>
</evidence>
<evidence type="ECO:0000313" key="2">
    <source>
        <dbReference type="Proteomes" id="UP000324832"/>
    </source>
</evidence>
<sequence length="100" mass="11874">MNISYLIKLLVVFLETKYKQILQMHKAMPVSQCICGHLYYKHQRLDKLYRVHSTQSDQHRQKVVIETSTPKIVIDKIPHSNLKVYWRDKFTYSITLAPGQ</sequence>
<dbReference type="AlphaFoldDB" id="A0A5E4PRB4"/>